<evidence type="ECO:0000256" key="3">
    <source>
        <dbReference type="ARBA" id="ARBA00022705"/>
    </source>
</evidence>
<dbReference type="RefSeq" id="WP_066386421.1">
    <property type="nucleotide sequence ID" value="NZ_CP036246.2"/>
</dbReference>
<sequence length="435" mass="52440">MYGINKSIRETTLKKIQKQKDFLEKYHFDFNRLVDGEIKKVSVPMSNLVKSAIFNQNRYLAEIQERVNSLNNYATLNDLKPLFITITLPTEYHKYRTIKNGKVVKNPKFANKHLLKKLQKENPNLDEDELKKFDEKNFNPNAGAKYLSKVFKKMIDLQILKKIPKEKKCYFRVYEPHRDGTPHLHLNFFVPKEKLEDVYHHLVDYFEKNYNARVDIQKDIKNNTAYLMKYILKTLDDMRQSPELSDLSIWYIHNKITRFYTSRTLIALEVYRKVYNQFSLLELTYKFKNKEINYFVDTETKEVVEITNTYTSLYFKKSTLKDFFEFEKTNEQIKSCRKNFNAKAEYEKSLKRKDEMIPIYLDGIKFYMIDNVLKKEVKPVTHYTNLTLILHYNYLQEHIDSIDINHFYIVKKEMIRRNLLDDKIDLTNELYKYGF</sequence>
<keyword evidence="6" id="KW-0378">Hydrolase</keyword>
<accession>A0A5C2HK06</accession>
<dbReference type="GO" id="GO:0016787">
    <property type="term" value="F:hydrolase activity"/>
    <property type="evidence" value="ECO:0007669"/>
    <property type="project" value="UniProtKB-KW"/>
</dbReference>
<evidence type="ECO:0000259" key="7">
    <source>
        <dbReference type="Pfam" id="PF05840"/>
    </source>
</evidence>
<dbReference type="InterPro" id="IPR008766">
    <property type="entry name" value="Replication_gene_A-like"/>
</dbReference>
<evidence type="ECO:0000256" key="6">
    <source>
        <dbReference type="ARBA" id="ARBA00022801"/>
    </source>
</evidence>
<keyword evidence="5" id="KW-0255">Endonuclease</keyword>
<gene>
    <name evidence="8" type="ORF">APORC_1006</name>
</gene>
<evidence type="ECO:0000313" key="8">
    <source>
        <dbReference type="EMBL" id="QEP40608.1"/>
    </source>
</evidence>
<comment type="function">
    <text evidence="1">Possible endonuclease which induces a single-strand cut and initiates DNA replication.</text>
</comment>
<keyword evidence="3" id="KW-0235">DNA replication</keyword>
<feature type="domain" description="Replication gene A protein-like" evidence="7">
    <location>
        <begin position="41"/>
        <end position="233"/>
    </location>
</feature>
<dbReference type="KEGG" id="apoc:APORC_1006"/>
<keyword evidence="4" id="KW-0540">Nuclease</keyword>
<evidence type="ECO:0000313" key="9">
    <source>
        <dbReference type="Proteomes" id="UP000322644"/>
    </source>
</evidence>
<dbReference type="Pfam" id="PF05840">
    <property type="entry name" value="Phage_GPA"/>
    <property type="match status" value="1"/>
</dbReference>
<dbReference type="EMBL" id="CP036246">
    <property type="protein sequence ID" value="QEP40608.1"/>
    <property type="molecule type" value="Genomic_DNA"/>
</dbReference>
<name>A0A5C2HK06_9BACT</name>
<protein>
    <submittedName>
        <fullName evidence="8">Phage replication protein</fullName>
    </submittedName>
</protein>
<reference evidence="8 9" key="2">
    <citation type="submission" date="2019-09" db="EMBL/GenBank/DDBJ databases">
        <title>Taxonomic note: a critical rebuttal of the proposed division of the genus Arcobacter into six genera, emended descriptions of Arcobacter anaerophilus and the genus Arcobacter, and an assessment of genus-level boundaries for Epsilonproteobacteria using in silico genomic comparator tools.</title>
        <authorList>
            <person name="On S.L.W."/>
            <person name="Miller W.G."/>
            <person name="Biggs P."/>
            <person name="Cornelius A."/>
            <person name="Vandamme P."/>
        </authorList>
    </citation>
    <scope>NUCLEOTIDE SEQUENCE [LARGE SCALE GENOMIC DNA]</scope>
    <source>
        <strain evidence="8 9">CCUG 56899</strain>
    </source>
</reference>
<evidence type="ECO:0000256" key="5">
    <source>
        <dbReference type="ARBA" id="ARBA00022759"/>
    </source>
</evidence>
<evidence type="ECO:0000256" key="4">
    <source>
        <dbReference type="ARBA" id="ARBA00022722"/>
    </source>
</evidence>
<reference evidence="8 9" key="1">
    <citation type="submission" date="2019-09" db="EMBL/GenBank/DDBJ databases">
        <title>Complete genome sequencing of four Arcobacter species reveals a diverse suite of mobile elements.</title>
        <authorList>
            <person name="Miller W.G."/>
            <person name="Yee E."/>
            <person name="Bono J.L."/>
        </authorList>
    </citation>
    <scope>NUCLEOTIDE SEQUENCE [LARGE SCALE GENOMIC DNA]</scope>
    <source>
        <strain evidence="8 9">CCUG 56899</strain>
    </source>
</reference>
<comment type="similarity">
    <text evidence="2">Belongs to the phage GPA family.</text>
</comment>
<dbReference type="AlphaFoldDB" id="A0A5C2HK06"/>
<dbReference type="GO" id="GO:0004519">
    <property type="term" value="F:endonuclease activity"/>
    <property type="evidence" value="ECO:0007669"/>
    <property type="project" value="UniProtKB-KW"/>
</dbReference>
<evidence type="ECO:0000256" key="2">
    <source>
        <dbReference type="ARBA" id="ARBA00009260"/>
    </source>
</evidence>
<evidence type="ECO:0000256" key="1">
    <source>
        <dbReference type="ARBA" id="ARBA00003293"/>
    </source>
</evidence>
<organism evidence="8 9">
    <name type="scientific">Arcobacter porcinus</name>
    <dbReference type="NCBI Taxonomy" id="1935204"/>
    <lineage>
        <taxon>Bacteria</taxon>
        <taxon>Pseudomonadati</taxon>
        <taxon>Campylobacterota</taxon>
        <taxon>Epsilonproteobacteria</taxon>
        <taxon>Campylobacterales</taxon>
        <taxon>Arcobacteraceae</taxon>
        <taxon>Arcobacter</taxon>
    </lineage>
</organism>
<dbReference type="GO" id="GO:0006260">
    <property type="term" value="P:DNA replication"/>
    <property type="evidence" value="ECO:0007669"/>
    <property type="project" value="UniProtKB-KW"/>
</dbReference>
<dbReference type="Proteomes" id="UP000322644">
    <property type="component" value="Chromosome"/>
</dbReference>
<proteinExistence type="inferred from homology"/>